<evidence type="ECO:0000313" key="6">
    <source>
        <dbReference type="EMBL" id="KIY70371.1"/>
    </source>
</evidence>
<proteinExistence type="inferred from homology"/>
<dbReference type="InterPro" id="IPR033882">
    <property type="entry name" value="DDI1_N"/>
</dbReference>
<evidence type="ECO:0000256" key="4">
    <source>
        <dbReference type="ARBA" id="ARBA00022801"/>
    </source>
</evidence>
<gene>
    <name evidence="6" type="ORF">CYLTODRAFT_187164</name>
</gene>
<evidence type="ECO:0000256" key="3">
    <source>
        <dbReference type="ARBA" id="ARBA00022750"/>
    </source>
</evidence>
<dbReference type="InterPro" id="IPR029071">
    <property type="entry name" value="Ubiquitin-like_domsf"/>
</dbReference>
<name>A0A0D7BL88_9AGAR</name>
<dbReference type="EMBL" id="KN880469">
    <property type="protein sequence ID" value="KIY70371.1"/>
    <property type="molecule type" value="Genomic_DNA"/>
</dbReference>
<evidence type="ECO:0000313" key="7">
    <source>
        <dbReference type="Proteomes" id="UP000054007"/>
    </source>
</evidence>
<keyword evidence="3" id="KW-0064">Aspartyl protease</keyword>
<accession>A0A0D7BL88</accession>
<dbReference type="CDD" id="cd01796">
    <property type="entry name" value="Ubl_Ddi1_like"/>
    <property type="match status" value="1"/>
</dbReference>
<protein>
    <recommendedName>
        <fullName evidence="5">Ubiquitin-like domain-containing protein</fullName>
    </recommendedName>
</protein>
<keyword evidence="7" id="KW-1185">Reference proteome</keyword>
<evidence type="ECO:0000256" key="2">
    <source>
        <dbReference type="ARBA" id="ARBA00022670"/>
    </source>
</evidence>
<dbReference type="GO" id="GO:0004190">
    <property type="term" value="F:aspartic-type endopeptidase activity"/>
    <property type="evidence" value="ECO:0007669"/>
    <property type="project" value="UniProtKB-KW"/>
</dbReference>
<dbReference type="SUPFAM" id="SSF54236">
    <property type="entry name" value="Ubiquitin-like"/>
    <property type="match status" value="1"/>
</dbReference>
<reference evidence="6 7" key="1">
    <citation type="journal article" date="2015" name="Fungal Genet. Biol.">
        <title>Evolution of novel wood decay mechanisms in Agaricales revealed by the genome sequences of Fistulina hepatica and Cylindrobasidium torrendii.</title>
        <authorList>
            <person name="Floudas D."/>
            <person name="Held B.W."/>
            <person name="Riley R."/>
            <person name="Nagy L.G."/>
            <person name="Koehler G."/>
            <person name="Ransdell A.S."/>
            <person name="Younus H."/>
            <person name="Chow J."/>
            <person name="Chiniquy J."/>
            <person name="Lipzen A."/>
            <person name="Tritt A."/>
            <person name="Sun H."/>
            <person name="Haridas S."/>
            <person name="LaButti K."/>
            <person name="Ohm R.A."/>
            <person name="Kues U."/>
            <person name="Blanchette R.A."/>
            <person name="Grigoriev I.V."/>
            <person name="Minto R.E."/>
            <person name="Hibbett D.S."/>
        </authorList>
    </citation>
    <scope>NUCLEOTIDE SEQUENCE [LARGE SCALE GENOMIC DNA]</scope>
    <source>
        <strain evidence="6 7">FP15055 ss-10</strain>
    </source>
</reference>
<organism evidence="6 7">
    <name type="scientific">Cylindrobasidium torrendii FP15055 ss-10</name>
    <dbReference type="NCBI Taxonomy" id="1314674"/>
    <lineage>
        <taxon>Eukaryota</taxon>
        <taxon>Fungi</taxon>
        <taxon>Dikarya</taxon>
        <taxon>Basidiomycota</taxon>
        <taxon>Agaricomycotina</taxon>
        <taxon>Agaricomycetes</taxon>
        <taxon>Agaricomycetidae</taxon>
        <taxon>Agaricales</taxon>
        <taxon>Marasmiineae</taxon>
        <taxon>Physalacriaceae</taxon>
        <taxon>Cylindrobasidium</taxon>
    </lineage>
</organism>
<dbReference type="InterPro" id="IPR000626">
    <property type="entry name" value="Ubiquitin-like_dom"/>
</dbReference>
<dbReference type="AlphaFoldDB" id="A0A0D7BL88"/>
<dbReference type="GO" id="GO:0006508">
    <property type="term" value="P:proteolysis"/>
    <property type="evidence" value="ECO:0007669"/>
    <property type="project" value="UniProtKB-KW"/>
</dbReference>
<dbReference type="Proteomes" id="UP000054007">
    <property type="component" value="Unassembled WGS sequence"/>
</dbReference>
<dbReference type="PROSITE" id="PS50053">
    <property type="entry name" value="UBIQUITIN_2"/>
    <property type="match status" value="1"/>
</dbReference>
<dbReference type="OrthoDB" id="1047367at2759"/>
<keyword evidence="4" id="KW-0378">Hydrolase</keyword>
<dbReference type="STRING" id="1314674.A0A0D7BL88"/>
<comment type="similarity">
    <text evidence="1">Belongs to the DDI1 family.</text>
</comment>
<sequence>MQLTFVNEQGASFSIEIDPNMELENVIALLASDTGLPESETLILYNGRALSNPKATMVQLGVPDNAMLLVGRRSTFMQAQSQQQPSQDLETMRLSILGNPELLQRLQGVCLPLNSPSIPSRFTRFKGNTRL</sequence>
<evidence type="ECO:0000256" key="1">
    <source>
        <dbReference type="ARBA" id="ARBA00009136"/>
    </source>
</evidence>
<evidence type="ECO:0000259" key="5">
    <source>
        <dbReference type="PROSITE" id="PS50053"/>
    </source>
</evidence>
<keyword evidence="2" id="KW-0645">Protease</keyword>
<dbReference type="Gene3D" id="3.10.20.90">
    <property type="entry name" value="Phosphatidylinositol 3-kinase Catalytic Subunit, Chain A, domain 1"/>
    <property type="match status" value="1"/>
</dbReference>
<feature type="domain" description="Ubiquitin-like" evidence="5">
    <location>
        <begin position="1"/>
        <end position="70"/>
    </location>
</feature>